<reference evidence="1 2" key="1">
    <citation type="submission" date="2019-05" db="EMBL/GenBank/DDBJ databases">
        <authorList>
            <person name="Narsing Rao M.P."/>
            <person name="Li W.J."/>
        </authorList>
    </citation>
    <scope>NUCLEOTIDE SEQUENCE [LARGE SCALE GENOMIC DNA]</scope>
    <source>
        <strain evidence="1 2">SYSU_K30003</strain>
    </source>
</reference>
<sequence length="241" mass="26739">MTSLIRYLPEYYRESRQMNAILDAAAPDIPDVEGRLLHALFLSEAPEEWLGLWKRELQAPDRDALLAKLRSSGTLILDTILALGLTATETYRLSPEDGYTLSGDDAVFPDGAFYGPLISAIHVEPEQVEVVRKLIQISGFAGFRYWLAVHAKASVRTQAPKAGMQRSVYPGIDRETKLSYGELSGRGVDTAGRVALVRSHEADAGREAWWSPGLFFTDPLRFTDETVRAQQCAVTVVQEPM</sequence>
<proteinExistence type="predicted"/>
<keyword evidence="2" id="KW-1185">Reference proteome</keyword>
<dbReference type="OrthoDB" id="2467739at2"/>
<accession>A0A5R9GGB3</accession>
<comment type="caution">
    <text evidence="1">The sequence shown here is derived from an EMBL/GenBank/DDBJ whole genome shotgun (WGS) entry which is preliminary data.</text>
</comment>
<dbReference type="AlphaFoldDB" id="A0A5R9GGB3"/>
<evidence type="ECO:0000313" key="2">
    <source>
        <dbReference type="Proteomes" id="UP000309676"/>
    </source>
</evidence>
<name>A0A5R9GGB3_9BACL</name>
<gene>
    <name evidence="1" type="ORF">FE782_12615</name>
</gene>
<protein>
    <submittedName>
        <fullName evidence="1">Uncharacterized protein</fullName>
    </submittedName>
</protein>
<evidence type="ECO:0000313" key="1">
    <source>
        <dbReference type="EMBL" id="TLS51753.1"/>
    </source>
</evidence>
<dbReference type="EMBL" id="VCIW01000007">
    <property type="protein sequence ID" value="TLS51753.1"/>
    <property type="molecule type" value="Genomic_DNA"/>
</dbReference>
<organism evidence="1 2">
    <name type="scientific">Paenibacillus antri</name>
    <dbReference type="NCBI Taxonomy" id="2582848"/>
    <lineage>
        <taxon>Bacteria</taxon>
        <taxon>Bacillati</taxon>
        <taxon>Bacillota</taxon>
        <taxon>Bacilli</taxon>
        <taxon>Bacillales</taxon>
        <taxon>Paenibacillaceae</taxon>
        <taxon>Paenibacillus</taxon>
    </lineage>
</organism>
<dbReference type="Proteomes" id="UP000309676">
    <property type="component" value="Unassembled WGS sequence"/>
</dbReference>
<dbReference type="RefSeq" id="WP_138194460.1">
    <property type="nucleotide sequence ID" value="NZ_VCIW01000007.1"/>
</dbReference>